<gene>
    <name evidence="7" type="ORF">UV06_C0014G0004</name>
</gene>
<evidence type="ECO:0000256" key="1">
    <source>
        <dbReference type="ARBA" id="ARBA00005791"/>
    </source>
</evidence>
<dbReference type="InterPro" id="IPR001853">
    <property type="entry name" value="DSBA-like_thioredoxin_dom"/>
</dbReference>
<dbReference type="GO" id="GO:0016491">
    <property type="term" value="F:oxidoreductase activity"/>
    <property type="evidence" value="ECO:0007669"/>
    <property type="project" value="UniProtKB-KW"/>
</dbReference>
<evidence type="ECO:0000256" key="3">
    <source>
        <dbReference type="ARBA" id="ARBA00023002"/>
    </source>
</evidence>
<dbReference type="PROSITE" id="PS51352">
    <property type="entry name" value="THIOREDOXIN_2"/>
    <property type="match status" value="1"/>
</dbReference>
<dbReference type="AlphaFoldDB" id="A0A0G0Z0S0"/>
<dbReference type="InterPro" id="IPR013766">
    <property type="entry name" value="Thioredoxin_domain"/>
</dbReference>
<dbReference type="Proteomes" id="UP000033854">
    <property type="component" value="Unassembled WGS sequence"/>
</dbReference>
<sequence>MFKNTKSLYAPFLVLLLLVATFFVGRLSAQVDQYKGGGSGVAENTNPGAAAPTTESKISVPALKTIAKGLGLNTGDFNKCLDSGTFENKVKEESAEGQSRGVTGTPSFFINGILIVGSLPQSDFEAVIDAELKNGTGDKAKISSGETLKRQKIAYGTGYVEGGKNAKVKIMEYTDFECPYCTRAFPTIEALLSKYGENISLEYRSFPLSFHPNAQKAAEAALCAGEQGKLWEMHDKMFEVMAQQ</sequence>
<keyword evidence="5" id="KW-0676">Redox-active center</keyword>
<keyword evidence="4" id="KW-1015">Disulfide bond</keyword>
<evidence type="ECO:0000313" key="7">
    <source>
        <dbReference type="EMBL" id="KKS42392.1"/>
    </source>
</evidence>
<dbReference type="SUPFAM" id="SSF52833">
    <property type="entry name" value="Thioredoxin-like"/>
    <property type="match status" value="1"/>
</dbReference>
<dbReference type="Gene3D" id="3.40.30.10">
    <property type="entry name" value="Glutaredoxin"/>
    <property type="match status" value="2"/>
</dbReference>
<evidence type="ECO:0000256" key="4">
    <source>
        <dbReference type="ARBA" id="ARBA00023157"/>
    </source>
</evidence>
<dbReference type="Pfam" id="PF13462">
    <property type="entry name" value="Thioredoxin_4"/>
    <property type="match status" value="1"/>
</dbReference>
<reference evidence="7 8" key="1">
    <citation type="journal article" date="2015" name="Nature">
        <title>rRNA introns, odd ribosomes, and small enigmatic genomes across a large radiation of phyla.</title>
        <authorList>
            <person name="Brown C.T."/>
            <person name="Hug L.A."/>
            <person name="Thomas B.C."/>
            <person name="Sharon I."/>
            <person name="Castelle C.J."/>
            <person name="Singh A."/>
            <person name="Wilkins M.J."/>
            <person name="Williams K.H."/>
            <person name="Banfield J.F."/>
        </authorList>
    </citation>
    <scope>NUCLEOTIDE SEQUENCE [LARGE SCALE GENOMIC DNA]</scope>
</reference>
<feature type="domain" description="Thioredoxin" evidence="6">
    <location>
        <begin position="113"/>
        <end position="244"/>
    </location>
</feature>
<dbReference type="Pfam" id="PF01323">
    <property type="entry name" value="DSBA"/>
    <property type="match status" value="1"/>
</dbReference>
<protein>
    <submittedName>
        <fullName evidence="7">DSBA-like protein thioredoxin domain-containing protein</fullName>
    </submittedName>
</protein>
<comment type="similarity">
    <text evidence="1">Belongs to the thioredoxin family. DsbA subfamily.</text>
</comment>
<accession>A0A0G0Z0S0</accession>
<dbReference type="PATRIC" id="fig|1618378.3.peg.819"/>
<evidence type="ECO:0000259" key="6">
    <source>
        <dbReference type="PROSITE" id="PS51352"/>
    </source>
</evidence>
<dbReference type="InterPro" id="IPR036249">
    <property type="entry name" value="Thioredoxin-like_sf"/>
</dbReference>
<keyword evidence="2" id="KW-0732">Signal</keyword>
<evidence type="ECO:0000256" key="2">
    <source>
        <dbReference type="ARBA" id="ARBA00022729"/>
    </source>
</evidence>
<dbReference type="PANTHER" id="PTHR13887">
    <property type="entry name" value="GLUTATHIONE S-TRANSFERASE KAPPA"/>
    <property type="match status" value="1"/>
</dbReference>
<organism evidence="7 8">
    <name type="scientific">Candidatus Collierbacteria bacterium GW2011_GWA2_42_17</name>
    <dbReference type="NCBI Taxonomy" id="1618378"/>
    <lineage>
        <taxon>Bacteria</taxon>
        <taxon>Candidatus Collieribacteriota</taxon>
    </lineage>
</organism>
<dbReference type="InterPro" id="IPR012336">
    <property type="entry name" value="Thioredoxin-like_fold"/>
</dbReference>
<evidence type="ECO:0000313" key="8">
    <source>
        <dbReference type="Proteomes" id="UP000033854"/>
    </source>
</evidence>
<comment type="caution">
    <text evidence="7">The sequence shown here is derived from an EMBL/GenBank/DDBJ whole genome shotgun (WGS) entry which is preliminary data.</text>
</comment>
<keyword evidence="3" id="KW-0560">Oxidoreductase</keyword>
<dbReference type="CDD" id="cd02972">
    <property type="entry name" value="DsbA_family"/>
    <property type="match status" value="1"/>
</dbReference>
<name>A0A0G0Z0S0_9BACT</name>
<dbReference type="EMBL" id="LCDA01000014">
    <property type="protein sequence ID" value="KKS42392.1"/>
    <property type="molecule type" value="Genomic_DNA"/>
</dbReference>
<proteinExistence type="inferred from homology"/>
<evidence type="ECO:0000256" key="5">
    <source>
        <dbReference type="ARBA" id="ARBA00023284"/>
    </source>
</evidence>
<dbReference type="PANTHER" id="PTHR13887:SF14">
    <property type="entry name" value="DISULFIDE BOND FORMATION PROTEIN D"/>
    <property type="match status" value="1"/>
</dbReference>